<reference evidence="1" key="1">
    <citation type="submission" date="2017-12" db="EMBL/GenBank/DDBJ databases">
        <title>FDA dAtabase for Regulatory Grade micrObial Sequences (FDA-ARGOS): Supporting development and validation of Infectious Disease Dx tests.</title>
        <authorList>
            <person name="Hoffmann M."/>
            <person name="Allard M."/>
            <person name="Evans P."/>
            <person name="Brown E."/>
            <person name="Tallon L.J."/>
            <person name="Sadzewicz L."/>
            <person name="Sengamalay N."/>
            <person name="Ott S."/>
            <person name="Godinez A."/>
            <person name="Nagaraj S."/>
            <person name="Vavikolanu K."/>
            <person name="Aluvathingal J."/>
            <person name="Nadendla S."/>
            <person name="Hobson J."/>
            <person name="Sichtig H."/>
        </authorList>
    </citation>
    <scope>NUCLEOTIDE SEQUENCE [LARGE SCALE GENOMIC DNA]</scope>
    <source>
        <strain evidence="1">FDAARGOS_113</strain>
    </source>
</reference>
<organism evidence="1 2">
    <name type="scientific">Vibrio mimicus</name>
    <dbReference type="NCBI Taxonomy" id="674"/>
    <lineage>
        <taxon>Bacteria</taxon>
        <taxon>Pseudomonadati</taxon>
        <taxon>Pseudomonadota</taxon>
        <taxon>Gammaproteobacteria</taxon>
        <taxon>Vibrionales</taxon>
        <taxon>Vibrionaceae</taxon>
        <taxon>Vibrio</taxon>
    </lineage>
</organism>
<keyword evidence="2" id="KW-1185">Reference proteome</keyword>
<dbReference type="OrthoDB" id="6637242at2"/>
<gene>
    <name evidence="1" type="ORF">AL544_005175</name>
</gene>
<evidence type="ECO:0000313" key="1">
    <source>
        <dbReference type="EMBL" id="PNM64305.1"/>
    </source>
</evidence>
<protein>
    <submittedName>
        <fullName evidence="1">Uncharacterized protein</fullName>
    </submittedName>
</protein>
<dbReference type="AlphaFoldDB" id="A0A2J9VKJ7"/>
<dbReference type="EMBL" id="LOSJ02000001">
    <property type="protein sequence ID" value="PNM64305.1"/>
    <property type="molecule type" value="Genomic_DNA"/>
</dbReference>
<dbReference type="Proteomes" id="UP000053748">
    <property type="component" value="Unassembled WGS sequence"/>
</dbReference>
<proteinExistence type="predicted"/>
<evidence type="ECO:0000313" key="2">
    <source>
        <dbReference type="Proteomes" id="UP000053748"/>
    </source>
</evidence>
<dbReference type="RefSeq" id="WP_000455730.1">
    <property type="nucleotide sequence ID" value="NZ_CAWMSS010000002.1"/>
</dbReference>
<accession>A0A2J9VKJ7</accession>
<comment type="caution">
    <text evidence="1">The sequence shown here is derived from an EMBL/GenBank/DDBJ whole genome shotgun (WGS) entry which is preliminary data.</text>
</comment>
<name>A0A2J9VKJ7_VIBMI</name>
<sequence length="331" mass="37595">MEYIIRNEDDAFKYLKQFTQREIALERDQLRFEGWPYLNFHIKGEKFDSSLTPSIMKAFLELQKGINRSYCLVKYGTPNTNVLTKTEREELEIKVKVGQGSTTAGVDLQSLITNLGSKVIDKMDPTSLAILLVSLALIWAGKSSYAMYLETRKQIREKEVNSEEKRELLKNQQFLSAQETERTALLTKVILSDMHVSNISNVANDTKAALIKEFGTTQKTTIQGIEVDGETASELAKNARRKSIDVAFNAKFRILMVDSTDPETFKVRLRNIETHDEFMAKVQDHSLDSKYIKALQYGEWSKTPIQLVVSAKSKDNEIANALVLEATIPEQ</sequence>